<dbReference type="EMBL" id="MU273761">
    <property type="protein sequence ID" value="KAI0028352.1"/>
    <property type="molecule type" value="Genomic_DNA"/>
</dbReference>
<keyword evidence="2" id="KW-1185">Reference proteome</keyword>
<protein>
    <submittedName>
        <fullName evidence="1">DUF1000-domain-containing protein</fullName>
    </submittedName>
</protein>
<sequence length="176" mass="19596">MNETPDISLLPLINSPQINCLNEAHGHALSGIIASKTFNMTSAFLQSDLDEQLLLTIPFTQPVRIRSLIIKTASDVTQGPKVIKILINRRNIDFEDVQEGSESDVSQILVLTEDQVKEGKRIPLRFVRFQNVSSLHVFVESNQSDGNTTRIEALDIFGIPVEATKDLIGLKKQDDD</sequence>
<gene>
    <name evidence="1" type="ORF">K488DRAFT_58812</name>
</gene>
<reference evidence="1" key="1">
    <citation type="submission" date="2021-02" db="EMBL/GenBank/DDBJ databases">
        <authorList>
            <consortium name="DOE Joint Genome Institute"/>
            <person name="Ahrendt S."/>
            <person name="Looney B.P."/>
            <person name="Miyauchi S."/>
            <person name="Morin E."/>
            <person name="Drula E."/>
            <person name="Courty P.E."/>
            <person name="Chicoki N."/>
            <person name="Fauchery L."/>
            <person name="Kohler A."/>
            <person name="Kuo A."/>
            <person name="Labutti K."/>
            <person name="Pangilinan J."/>
            <person name="Lipzen A."/>
            <person name="Riley R."/>
            <person name="Andreopoulos W."/>
            <person name="He G."/>
            <person name="Johnson J."/>
            <person name="Barry K.W."/>
            <person name="Grigoriev I.V."/>
            <person name="Nagy L."/>
            <person name="Hibbett D."/>
            <person name="Henrissat B."/>
            <person name="Matheny P.B."/>
            <person name="Labbe J."/>
            <person name="Martin F."/>
        </authorList>
    </citation>
    <scope>NUCLEOTIDE SEQUENCE</scope>
    <source>
        <strain evidence="1">EC-137</strain>
    </source>
</reference>
<comment type="caution">
    <text evidence="1">The sequence shown here is derived from an EMBL/GenBank/DDBJ whole genome shotgun (WGS) entry which is preliminary data.</text>
</comment>
<organism evidence="1 2">
    <name type="scientific">Vararia minispora EC-137</name>
    <dbReference type="NCBI Taxonomy" id="1314806"/>
    <lineage>
        <taxon>Eukaryota</taxon>
        <taxon>Fungi</taxon>
        <taxon>Dikarya</taxon>
        <taxon>Basidiomycota</taxon>
        <taxon>Agaricomycotina</taxon>
        <taxon>Agaricomycetes</taxon>
        <taxon>Russulales</taxon>
        <taxon>Lachnocladiaceae</taxon>
        <taxon>Vararia</taxon>
    </lineage>
</organism>
<accession>A0ACB8Q9I0</accession>
<reference evidence="1" key="2">
    <citation type="journal article" date="2022" name="New Phytol.">
        <title>Evolutionary transition to the ectomycorrhizal habit in the genomes of a hyperdiverse lineage of mushroom-forming fungi.</title>
        <authorList>
            <person name="Looney B."/>
            <person name="Miyauchi S."/>
            <person name="Morin E."/>
            <person name="Drula E."/>
            <person name="Courty P.E."/>
            <person name="Kohler A."/>
            <person name="Kuo A."/>
            <person name="LaButti K."/>
            <person name="Pangilinan J."/>
            <person name="Lipzen A."/>
            <person name="Riley R."/>
            <person name="Andreopoulos W."/>
            <person name="He G."/>
            <person name="Johnson J."/>
            <person name="Nolan M."/>
            <person name="Tritt A."/>
            <person name="Barry K.W."/>
            <person name="Grigoriev I.V."/>
            <person name="Nagy L.G."/>
            <person name="Hibbett D."/>
            <person name="Henrissat B."/>
            <person name="Matheny P.B."/>
            <person name="Labbe J."/>
            <person name="Martin F.M."/>
        </authorList>
    </citation>
    <scope>NUCLEOTIDE SEQUENCE</scope>
    <source>
        <strain evidence="1">EC-137</strain>
    </source>
</reference>
<evidence type="ECO:0000313" key="2">
    <source>
        <dbReference type="Proteomes" id="UP000814128"/>
    </source>
</evidence>
<proteinExistence type="predicted"/>
<name>A0ACB8Q9I0_9AGAM</name>
<dbReference type="Proteomes" id="UP000814128">
    <property type="component" value="Unassembled WGS sequence"/>
</dbReference>
<evidence type="ECO:0000313" key="1">
    <source>
        <dbReference type="EMBL" id="KAI0028352.1"/>
    </source>
</evidence>